<dbReference type="Proteomes" id="UP000450676">
    <property type="component" value="Unassembled WGS sequence"/>
</dbReference>
<evidence type="ECO:0000256" key="3">
    <source>
        <dbReference type="ARBA" id="ARBA00029447"/>
    </source>
</evidence>
<dbReference type="GO" id="GO:0005886">
    <property type="term" value="C:plasma membrane"/>
    <property type="evidence" value="ECO:0007669"/>
    <property type="project" value="TreeGrafter"/>
</dbReference>
<evidence type="ECO:0000256" key="5">
    <source>
        <dbReference type="SAM" id="Phobius"/>
    </source>
</evidence>
<keyword evidence="4" id="KW-0807">Transducer</keyword>
<dbReference type="Pfam" id="PF00672">
    <property type="entry name" value="HAMP"/>
    <property type="match status" value="1"/>
</dbReference>
<evidence type="ECO:0000259" key="7">
    <source>
        <dbReference type="PROSITE" id="PS50885"/>
    </source>
</evidence>
<dbReference type="SUPFAM" id="SSF58104">
    <property type="entry name" value="Methyl-accepting chemotaxis protein (MCP) signaling domain"/>
    <property type="match status" value="1"/>
</dbReference>
<keyword evidence="5" id="KW-0812">Transmembrane</keyword>
<evidence type="ECO:0000256" key="1">
    <source>
        <dbReference type="ARBA" id="ARBA00004370"/>
    </source>
</evidence>
<dbReference type="PROSITE" id="PS50885">
    <property type="entry name" value="HAMP"/>
    <property type="match status" value="1"/>
</dbReference>
<dbReference type="RefSeq" id="WP_161073349.1">
    <property type="nucleotide sequence ID" value="NZ_WWCU01000019.1"/>
</dbReference>
<dbReference type="FunFam" id="1.10.287.950:FF:000001">
    <property type="entry name" value="Methyl-accepting chemotaxis sensory transducer"/>
    <property type="match status" value="1"/>
</dbReference>
<evidence type="ECO:0000256" key="2">
    <source>
        <dbReference type="ARBA" id="ARBA00022481"/>
    </source>
</evidence>
<feature type="transmembrane region" description="Helical" evidence="5">
    <location>
        <begin position="198"/>
        <end position="219"/>
    </location>
</feature>
<dbReference type="InterPro" id="IPR003660">
    <property type="entry name" value="HAMP_dom"/>
</dbReference>
<sequence length="543" mass="57394">MKFSNLKIGVRLGMLSGFFFVALLVVGYVGWDALNFIKERNGEGMQRSVTLTEAVDAARSAQVEFKTQVQEWKNILLRGNDPDNFKRYSAAFVQSGKQVQGELRKLDGLLARLKLATPLVGEAIKMQEELGANYLQALKQYDSANPGSAKTVDGLVKGMDRAPTRKIDDIVAYIGAEARRLAADMEADNQSAHRSASISLLVMLLATLALGSVLVTWMIRGITRPLNQAIGIAKTVAGGDLRCRVDGAAAARQDEVGELLAALQQMSDNLAGIVGRVRAGTDTIATASAEIATGNLDLSSRTEQQASSLEETASSMVELTSTVRQNNENAGQARRLAHAASEVAVRGGATVSEVVQTMGAINESSRRIVDIIAVIDGIAFQTNILALNAAVEAARAGEQGRGFAVVASEVRNLAQRSAAAAKEIKELIGNSVARVETGSRLVGEAGVTMAEVVASVERVNAIIGEIALASGEQRDGIEQISTAISQMDSVTQQNAALVEQAAAAADSLQQQAQVLTEAVSIFKLHDGASAPILPRRPLQALPT</sequence>
<dbReference type="PANTHER" id="PTHR43531:SF14">
    <property type="entry name" value="METHYL-ACCEPTING CHEMOTAXIS PROTEIN I-RELATED"/>
    <property type="match status" value="1"/>
</dbReference>
<comment type="caution">
    <text evidence="8">The sequence shown here is derived from an EMBL/GenBank/DDBJ whole genome shotgun (WGS) entry which is preliminary data.</text>
</comment>
<keyword evidence="5" id="KW-0472">Membrane</keyword>
<evidence type="ECO:0000256" key="4">
    <source>
        <dbReference type="PROSITE-ProRule" id="PRU00284"/>
    </source>
</evidence>
<gene>
    <name evidence="8" type="ORF">GTP77_17065</name>
</gene>
<dbReference type="GO" id="GO:0007165">
    <property type="term" value="P:signal transduction"/>
    <property type="evidence" value="ECO:0007669"/>
    <property type="project" value="UniProtKB-KW"/>
</dbReference>
<dbReference type="PROSITE" id="PS50111">
    <property type="entry name" value="CHEMOTAXIS_TRANSDUC_2"/>
    <property type="match status" value="1"/>
</dbReference>
<keyword evidence="2" id="KW-0488">Methylation</keyword>
<keyword evidence="9" id="KW-1185">Reference proteome</keyword>
<dbReference type="EMBL" id="WWCU01000019">
    <property type="protein sequence ID" value="MYN09038.1"/>
    <property type="molecule type" value="Genomic_DNA"/>
</dbReference>
<evidence type="ECO:0000313" key="8">
    <source>
        <dbReference type="EMBL" id="MYN09038.1"/>
    </source>
</evidence>
<dbReference type="GO" id="GO:0004888">
    <property type="term" value="F:transmembrane signaling receptor activity"/>
    <property type="evidence" value="ECO:0007669"/>
    <property type="project" value="InterPro"/>
</dbReference>
<protein>
    <submittedName>
        <fullName evidence="8">HAMP domain-containing protein</fullName>
    </submittedName>
</protein>
<keyword evidence="5" id="KW-1133">Transmembrane helix</keyword>
<feature type="transmembrane region" description="Helical" evidence="5">
    <location>
        <begin position="12"/>
        <end position="31"/>
    </location>
</feature>
<reference evidence="8 9" key="1">
    <citation type="submission" date="2019-12" db="EMBL/GenBank/DDBJ databases">
        <title>Novel species isolated from a subtropical stream in China.</title>
        <authorList>
            <person name="Lu H."/>
        </authorList>
    </citation>
    <scope>NUCLEOTIDE SEQUENCE [LARGE SCALE GENOMIC DNA]</scope>
    <source>
        <strain evidence="8 9">FT127W</strain>
    </source>
</reference>
<comment type="similarity">
    <text evidence="3">Belongs to the methyl-accepting chemotaxis (MCP) protein family.</text>
</comment>
<proteinExistence type="inferred from homology"/>
<dbReference type="CDD" id="cd06225">
    <property type="entry name" value="HAMP"/>
    <property type="match status" value="1"/>
</dbReference>
<dbReference type="SMART" id="SM00283">
    <property type="entry name" value="MA"/>
    <property type="match status" value="1"/>
</dbReference>
<dbReference type="InterPro" id="IPR051310">
    <property type="entry name" value="MCP_chemotaxis"/>
</dbReference>
<dbReference type="CDD" id="cd11386">
    <property type="entry name" value="MCP_signal"/>
    <property type="match status" value="1"/>
</dbReference>
<organism evidence="8 9">
    <name type="scientific">Pseudoduganella aquatica</name>
    <dbReference type="NCBI Taxonomy" id="2660641"/>
    <lineage>
        <taxon>Bacteria</taxon>
        <taxon>Pseudomonadati</taxon>
        <taxon>Pseudomonadota</taxon>
        <taxon>Betaproteobacteria</taxon>
        <taxon>Burkholderiales</taxon>
        <taxon>Oxalobacteraceae</taxon>
        <taxon>Telluria group</taxon>
        <taxon>Pseudoduganella</taxon>
    </lineage>
</organism>
<feature type="domain" description="HAMP" evidence="7">
    <location>
        <begin position="220"/>
        <end position="275"/>
    </location>
</feature>
<dbReference type="InterPro" id="IPR004089">
    <property type="entry name" value="MCPsignal_dom"/>
</dbReference>
<dbReference type="AlphaFoldDB" id="A0A7X4HE17"/>
<dbReference type="Gene3D" id="1.10.287.950">
    <property type="entry name" value="Methyl-accepting chemotaxis protein"/>
    <property type="match status" value="1"/>
</dbReference>
<accession>A0A7X4HE17</accession>
<dbReference type="Pfam" id="PF00015">
    <property type="entry name" value="MCPsignal"/>
    <property type="match status" value="1"/>
</dbReference>
<dbReference type="SMART" id="SM00304">
    <property type="entry name" value="HAMP"/>
    <property type="match status" value="1"/>
</dbReference>
<dbReference type="GO" id="GO:0006935">
    <property type="term" value="P:chemotaxis"/>
    <property type="evidence" value="ECO:0007669"/>
    <property type="project" value="InterPro"/>
</dbReference>
<name>A0A7X4HE17_9BURK</name>
<dbReference type="PRINTS" id="PR00260">
    <property type="entry name" value="CHEMTRNSDUCR"/>
</dbReference>
<comment type="subcellular location">
    <subcellularLocation>
        <location evidence="1">Membrane</location>
    </subcellularLocation>
</comment>
<feature type="domain" description="Methyl-accepting transducer" evidence="6">
    <location>
        <begin position="280"/>
        <end position="509"/>
    </location>
</feature>
<evidence type="ECO:0000313" key="9">
    <source>
        <dbReference type="Proteomes" id="UP000450676"/>
    </source>
</evidence>
<dbReference type="PANTHER" id="PTHR43531">
    <property type="entry name" value="PROTEIN ICFG"/>
    <property type="match status" value="1"/>
</dbReference>
<dbReference type="InterPro" id="IPR004090">
    <property type="entry name" value="Chemotax_Me-accpt_rcpt"/>
</dbReference>
<evidence type="ECO:0000259" key="6">
    <source>
        <dbReference type="PROSITE" id="PS50111"/>
    </source>
</evidence>